<protein>
    <recommendedName>
        <fullName evidence="3">Polyketide cyclase</fullName>
    </recommendedName>
</protein>
<dbReference type="SUPFAM" id="SSF55961">
    <property type="entry name" value="Bet v1-like"/>
    <property type="match status" value="1"/>
</dbReference>
<dbReference type="Pfam" id="PF10604">
    <property type="entry name" value="Polyketide_cyc2"/>
    <property type="match status" value="1"/>
</dbReference>
<evidence type="ECO:0008006" key="3">
    <source>
        <dbReference type="Google" id="ProtNLM"/>
    </source>
</evidence>
<accession>A0A9W4FHD5</accession>
<proteinExistence type="predicted"/>
<organism evidence="1 2">
    <name type="scientific">Mycobacterium gallinarum</name>
    <dbReference type="NCBI Taxonomy" id="39689"/>
    <lineage>
        <taxon>Bacteria</taxon>
        <taxon>Bacillati</taxon>
        <taxon>Actinomycetota</taxon>
        <taxon>Actinomycetes</taxon>
        <taxon>Mycobacteriales</taxon>
        <taxon>Mycobacteriaceae</taxon>
        <taxon>Mycobacterium</taxon>
    </lineage>
</organism>
<gene>
    <name evidence="1" type="ORF">MGALJ_46750</name>
</gene>
<dbReference type="InterPro" id="IPR019587">
    <property type="entry name" value="Polyketide_cyclase/dehydratase"/>
</dbReference>
<keyword evidence="2" id="KW-1185">Reference proteome</keyword>
<dbReference type="Gene3D" id="3.30.530.20">
    <property type="match status" value="1"/>
</dbReference>
<dbReference type="AlphaFoldDB" id="A0A9W4FHD5"/>
<sequence length="136" mass="15282">MDFRFRQRMPTVERHIPAPPEVVWNVLVDLDLWPKWGPSIQRAELAEAGPMKLGSRGKVWTAIGVALPFTITEFEENRCWAWEVAGVRATRHEVWPTDGGTRLAFAVRWWAPAYLSVCAVALQRIDGLATDRAAGG</sequence>
<reference evidence="1 2" key="1">
    <citation type="journal article" date="2019" name="Emerg. Microbes Infect.">
        <title>Comprehensive subspecies identification of 175 nontuberculous mycobacteria species based on 7547 genomic profiles.</title>
        <authorList>
            <person name="Matsumoto Y."/>
            <person name="Kinjo T."/>
            <person name="Motooka D."/>
            <person name="Nabeya D."/>
            <person name="Jung N."/>
            <person name="Uechi K."/>
            <person name="Horii T."/>
            <person name="Iida T."/>
            <person name="Fujita J."/>
            <person name="Nakamura S."/>
        </authorList>
    </citation>
    <scope>NUCLEOTIDE SEQUENCE [LARGE SCALE GENOMIC DNA]</scope>
    <source>
        <strain evidence="1 2">JCM 6399</strain>
    </source>
</reference>
<evidence type="ECO:0000313" key="2">
    <source>
        <dbReference type="Proteomes" id="UP000465785"/>
    </source>
</evidence>
<evidence type="ECO:0000313" key="1">
    <source>
        <dbReference type="EMBL" id="BBY95006.1"/>
    </source>
</evidence>
<dbReference type="KEGG" id="mgau:MGALJ_46750"/>
<name>A0A9W4FHD5_9MYCO</name>
<dbReference type="Proteomes" id="UP000465785">
    <property type="component" value="Chromosome"/>
</dbReference>
<dbReference type="RefSeq" id="WP_163733495.1">
    <property type="nucleotide sequence ID" value="NZ_AP022601.1"/>
</dbReference>
<dbReference type="InterPro" id="IPR023393">
    <property type="entry name" value="START-like_dom_sf"/>
</dbReference>
<dbReference type="EMBL" id="AP022601">
    <property type="protein sequence ID" value="BBY95006.1"/>
    <property type="molecule type" value="Genomic_DNA"/>
</dbReference>